<name>A0A8H3KS08_9GLOM</name>
<gene>
    <name evidence="1" type="ORF">RCL2_000225200</name>
</gene>
<reference evidence="1" key="1">
    <citation type="submission" date="2019-10" db="EMBL/GenBank/DDBJ databases">
        <title>Conservation and host-specific expression of non-tandemly repeated heterogenous ribosome RNA gene in arbuscular mycorrhizal fungi.</title>
        <authorList>
            <person name="Maeda T."/>
            <person name="Kobayashi Y."/>
            <person name="Nakagawa T."/>
            <person name="Ezawa T."/>
            <person name="Yamaguchi K."/>
            <person name="Bino T."/>
            <person name="Nishimoto Y."/>
            <person name="Shigenobu S."/>
            <person name="Kawaguchi M."/>
        </authorList>
    </citation>
    <scope>NUCLEOTIDE SEQUENCE</scope>
    <source>
        <strain evidence="1">HR1</strain>
    </source>
</reference>
<evidence type="ECO:0000313" key="1">
    <source>
        <dbReference type="EMBL" id="GES74787.1"/>
    </source>
</evidence>
<sequence>MKVLRYLNPTGTTTMLQEIDQTDQRMSTLVKDVGGWYSTYRYKFHVSVVKLANEFTILHKDEADYDKLLEEFMTEDVWKQLLQMHLKATNRLKLKKNGIITAKLSLFVCQIV</sequence>
<dbReference type="AlphaFoldDB" id="A0A8H3KS08"/>
<protein>
    <submittedName>
        <fullName evidence="1">Uncharacterized protein</fullName>
    </submittedName>
</protein>
<dbReference type="OrthoDB" id="2437007at2759"/>
<evidence type="ECO:0000313" key="2">
    <source>
        <dbReference type="Proteomes" id="UP000615446"/>
    </source>
</evidence>
<comment type="caution">
    <text evidence="1">The sequence shown here is derived from an EMBL/GenBank/DDBJ whole genome shotgun (WGS) entry which is preliminary data.</text>
</comment>
<organism evidence="1 2">
    <name type="scientific">Rhizophagus clarus</name>
    <dbReference type="NCBI Taxonomy" id="94130"/>
    <lineage>
        <taxon>Eukaryota</taxon>
        <taxon>Fungi</taxon>
        <taxon>Fungi incertae sedis</taxon>
        <taxon>Mucoromycota</taxon>
        <taxon>Glomeromycotina</taxon>
        <taxon>Glomeromycetes</taxon>
        <taxon>Glomerales</taxon>
        <taxon>Glomeraceae</taxon>
        <taxon>Rhizophagus</taxon>
    </lineage>
</organism>
<dbReference type="Proteomes" id="UP000615446">
    <property type="component" value="Unassembled WGS sequence"/>
</dbReference>
<accession>A0A8H3KS08</accession>
<proteinExistence type="predicted"/>
<dbReference type="EMBL" id="BLAL01000012">
    <property type="protein sequence ID" value="GES74787.1"/>
    <property type="molecule type" value="Genomic_DNA"/>
</dbReference>